<dbReference type="GO" id="GO:0008237">
    <property type="term" value="F:metallopeptidase activity"/>
    <property type="evidence" value="ECO:0007669"/>
    <property type="project" value="UniProtKB-KW"/>
</dbReference>
<feature type="transmembrane region" description="Helical" evidence="1">
    <location>
        <begin position="169"/>
        <end position="193"/>
    </location>
</feature>
<dbReference type="GO" id="GO:0006508">
    <property type="term" value="P:proteolysis"/>
    <property type="evidence" value="ECO:0007669"/>
    <property type="project" value="UniProtKB-KW"/>
</dbReference>
<name>A0A494ZU67_9BACI</name>
<comment type="caution">
    <text evidence="3">The sequence shown here is derived from an EMBL/GenBank/DDBJ whole genome shotgun (WGS) entry which is preliminary data.</text>
</comment>
<dbReference type="EMBL" id="RBZP01000024">
    <property type="protein sequence ID" value="RKQ29337.1"/>
    <property type="molecule type" value="Genomic_DNA"/>
</dbReference>
<keyword evidence="1" id="KW-0472">Membrane</keyword>
<dbReference type="OrthoDB" id="9782250at2"/>
<gene>
    <name evidence="3" type="ORF">D8M06_17735</name>
</gene>
<feature type="transmembrane region" description="Helical" evidence="1">
    <location>
        <begin position="20"/>
        <end position="38"/>
    </location>
</feature>
<dbReference type="RefSeq" id="WP_121205924.1">
    <property type="nucleotide sequence ID" value="NZ_RBZP01000024.1"/>
</dbReference>
<dbReference type="InterPro" id="IPR003675">
    <property type="entry name" value="Rce1/LyrA-like_dom"/>
</dbReference>
<dbReference type="InterPro" id="IPR052710">
    <property type="entry name" value="CAAX_protease"/>
</dbReference>
<dbReference type="AlphaFoldDB" id="A0A494ZU67"/>
<evidence type="ECO:0000256" key="1">
    <source>
        <dbReference type="SAM" id="Phobius"/>
    </source>
</evidence>
<dbReference type="GO" id="GO:0080120">
    <property type="term" value="P:CAAX-box protein maturation"/>
    <property type="evidence" value="ECO:0007669"/>
    <property type="project" value="UniProtKB-ARBA"/>
</dbReference>
<dbReference type="PROSITE" id="PS51257">
    <property type="entry name" value="PROKAR_LIPOPROTEIN"/>
    <property type="match status" value="1"/>
</dbReference>
<dbReference type="Pfam" id="PF02517">
    <property type="entry name" value="Rce1-like"/>
    <property type="match status" value="1"/>
</dbReference>
<proteinExistence type="predicted"/>
<dbReference type="PANTHER" id="PTHR36435:SF1">
    <property type="entry name" value="CAAX AMINO TERMINAL PROTEASE FAMILY PROTEIN"/>
    <property type="match status" value="1"/>
</dbReference>
<feature type="domain" description="CAAX prenyl protease 2/Lysostaphin resistance protein A-like" evidence="2">
    <location>
        <begin position="137"/>
        <end position="225"/>
    </location>
</feature>
<keyword evidence="1" id="KW-0812">Transmembrane</keyword>
<reference evidence="3 4" key="1">
    <citation type="journal article" date="2016" name="Int. J. Syst. Evol. Microbiol.">
        <title>Oceanobacillus halophilus sp. nov., a novel moderately halophilic bacterium from a hypersaline lake.</title>
        <authorList>
            <person name="Amoozegar M.A."/>
            <person name="Bagheri M."/>
            <person name="Makhdoumi A."/>
            <person name="Nikou M.M."/>
            <person name="Fazeli S.A.S."/>
            <person name="Schumann P."/>
            <person name="Sproer C."/>
            <person name="Sanchez-Porro C."/>
            <person name="Ventosa A."/>
        </authorList>
    </citation>
    <scope>NUCLEOTIDE SEQUENCE [LARGE SCALE GENOMIC DNA]</scope>
    <source>
        <strain evidence="3 4">DSM 23996</strain>
    </source>
</reference>
<feature type="transmembrane region" description="Helical" evidence="1">
    <location>
        <begin position="213"/>
        <end position="233"/>
    </location>
</feature>
<evidence type="ECO:0000313" key="4">
    <source>
        <dbReference type="Proteomes" id="UP000269301"/>
    </source>
</evidence>
<dbReference type="PANTHER" id="PTHR36435">
    <property type="entry name" value="SLR1288 PROTEIN"/>
    <property type="match status" value="1"/>
</dbReference>
<feature type="transmembrane region" description="Helical" evidence="1">
    <location>
        <begin position="133"/>
        <end position="157"/>
    </location>
</feature>
<feature type="transmembrane region" description="Helical" evidence="1">
    <location>
        <begin position="93"/>
        <end position="113"/>
    </location>
</feature>
<keyword evidence="3" id="KW-0378">Hydrolase</keyword>
<keyword evidence="3" id="KW-0482">Metalloprotease</keyword>
<dbReference type="Proteomes" id="UP000269301">
    <property type="component" value="Unassembled WGS sequence"/>
</dbReference>
<keyword evidence="4" id="KW-1185">Reference proteome</keyword>
<accession>A0A494ZU67</accession>
<dbReference type="GO" id="GO:0004175">
    <property type="term" value="F:endopeptidase activity"/>
    <property type="evidence" value="ECO:0007669"/>
    <property type="project" value="UniProtKB-ARBA"/>
</dbReference>
<organism evidence="3 4">
    <name type="scientific">Oceanobacillus halophilus</name>
    <dbReference type="NCBI Taxonomy" id="930130"/>
    <lineage>
        <taxon>Bacteria</taxon>
        <taxon>Bacillati</taxon>
        <taxon>Bacillota</taxon>
        <taxon>Bacilli</taxon>
        <taxon>Bacillales</taxon>
        <taxon>Bacillaceae</taxon>
        <taxon>Oceanobacillus</taxon>
    </lineage>
</organism>
<evidence type="ECO:0000313" key="3">
    <source>
        <dbReference type="EMBL" id="RKQ29337.1"/>
    </source>
</evidence>
<feature type="transmembrane region" description="Helical" evidence="1">
    <location>
        <begin position="50"/>
        <end position="72"/>
    </location>
</feature>
<sequence length="234" mass="26663">MKRDQMNWKVRDHWGWKEFVLLLLLQFIVVIGCIKFVVQPMYSRWLDNELYAGTLMGVTIAIILMLGIYVIALRPNSLSWSEVGIKPSTTKDWKIIVLYSIILLVGAVIIAVLTSYIGNSWENSKTEAMQQNVTFFTFLIGFISAAVISPIYEEIFYRGFIYRWLRTRIGLIGAILLSSLLFTIVHIPTYNAMPVNFFSAILFALAYERTNSIWPSVLIHGITNGIMVLLVTLG</sequence>
<keyword evidence="3" id="KW-0645">Protease</keyword>
<evidence type="ECO:0000259" key="2">
    <source>
        <dbReference type="Pfam" id="PF02517"/>
    </source>
</evidence>
<protein>
    <submittedName>
        <fullName evidence="3">CPBP family intramembrane metalloprotease</fullName>
    </submittedName>
</protein>
<keyword evidence="1" id="KW-1133">Transmembrane helix</keyword>